<dbReference type="EMBL" id="CP016172">
    <property type="protein sequence ID" value="ANN77841.1"/>
    <property type="molecule type" value="Genomic_DNA"/>
</dbReference>
<evidence type="ECO:0000256" key="4">
    <source>
        <dbReference type="ARBA" id="ARBA00023163"/>
    </source>
</evidence>
<dbReference type="InterPro" id="IPR005119">
    <property type="entry name" value="LysR_subst-bd"/>
</dbReference>
<dbReference type="Gene3D" id="3.40.190.10">
    <property type="entry name" value="Periplasmic binding protein-like II"/>
    <property type="match status" value="2"/>
</dbReference>
<evidence type="ECO:0000313" key="8">
    <source>
        <dbReference type="Proteomes" id="UP000091926"/>
    </source>
</evidence>
<dbReference type="PANTHER" id="PTHR30419">
    <property type="entry name" value="HTH-TYPE TRANSCRIPTIONAL REGULATOR YBHD"/>
    <property type="match status" value="1"/>
</dbReference>
<dbReference type="KEGG" id="bfz:BAU07_12695"/>
<dbReference type="GO" id="GO:0005829">
    <property type="term" value="C:cytosol"/>
    <property type="evidence" value="ECO:0007669"/>
    <property type="project" value="TreeGrafter"/>
</dbReference>
<keyword evidence="3" id="KW-0238">DNA-binding</keyword>
<reference evidence="7 8" key="1">
    <citation type="submission" date="2016-06" db="EMBL/GenBank/DDBJ databases">
        <title>Complete genome sequences of Bordetella bronchialis and Bordetella flabilis.</title>
        <authorList>
            <person name="LiPuma J.J."/>
            <person name="Spilker T."/>
        </authorList>
    </citation>
    <scope>NUCLEOTIDE SEQUENCE [LARGE SCALE GENOMIC DNA]</scope>
    <source>
        <strain evidence="7 8">AU10664</strain>
    </source>
</reference>
<accession>A0A193GEG1</accession>
<dbReference type="Gene3D" id="1.10.10.10">
    <property type="entry name" value="Winged helix-like DNA-binding domain superfamily/Winged helix DNA-binding domain"/>
    <property type="match status" value="1"/>
</dbReference>
<dbReference type="PROSITE" id="PS50931">
    <property type="entry name" value="HTH_LYSR"/>
    <property type="match status" value="1"/>
</dbReference>
<evidence type="ECO:0000256" key="2">
    <source>
        <dbReference type="ARBA" id="ARBA00023015"/>
    </source>
</evidence>
<dbReference type="InterPro" id="IPR036390">
    <property type="entry name" value="WH_DNA-bd_sf"/>
</dbReference>
<sequence>MSLRRLKTLVAVADHGSITAAAEVLFLSVPAVSAHITDLEADYRCELLDRRRKPARLNEAGRSLALRAREIIQQYDRLHEAVLDQPDISGVLTLGASVTVLTNVIPPALQTLMRTHPRLQIQMQYARPGTLLEQLSHGEIDAAVIGQPRGYVSNVKWTKFAREPILVIAPPHARGKTDETLLREFPYIRYGKQFWVSHEIEEHLTRRRIALRPSMVVESREAIEVMVRHGLGVSIVPQSDPTIARFYGLRIVPLGKPPMMRDVGLAERISGPKERLIAALFETLKTTARQGRAQRATSRTKTSAGKN</sequence>
<keyword evidence="4" id="KW-0804">Transcription</keyword>
<protein>
    <recommendedName>
        <fullName evidence="6">HTH lysR-type domain-containing protein</fullName>
    </recommendedName>
</protein>
<evidence type="ECO:0000256" key="3">
    <source>
        <dbReference type="ARBA" id="ARBA00023125"/>
    </source>
</evidence>
<dbReference type="STRING" id="463014.BAU07_12695"/>
<dbReference type="GO" id="GO:0003700">
    <property type="term" value="F:DNA-binding transcription factor activity"/>
    <property type="evidence" value="ECO:0007669"/>
    <property type="project" value="InterPro"/>
</dbReference>
<evidence type="ECO:0000259" key="6">
    <source>
        <dbReference type="PROSITE" id="PS50931"/>
    </source>
</evidence>
<evidence type="ECO:0000256" key="5">
    <source>
        <dbReference type="SAM" id="MobiDB-lite"/>
    </source>
</evidence>
<dbReference type="InterPro" id="IPR036388">
    <property type="entry name" value="WH-like_DNA-bd_sf"/>
</dbReference>
<evidence type="ECO:0000313" key="7">
    <source>
        <dbReference type="EMBL" id="ANN77841.1"/>
    </source>
</evidence>
<keyword evidence="2" id="KW-0805">Transcription regulation</keyword>
<dbReference type="OrthoDB" id="8707631at2"/>
<keyword evidence="8" id="KW-1185">Reference proteome</keyword>
<feature type="domain" description="HTH lysR-type" evidence="6">
    <location>
        <begin position="1"/>
        <end position="58"/>
    </location>
</feature>
<proteinExistence type="inferred from homology"/>
<dbReference type="Pfam" id="PF00126">
    <property type="entry name" value="HTH_1"/>
    <property type="match status" value="1"/>
</dbReference>
<feature type="region of interest" description="Disordered" evidence="5">
    <location>
        <begin position="288"/>
        <end position="307"/>
    </location>
</feature>
<name>A0A193GEG1_9BORD</name>
<dbReference type="SUPFAM" id="SSF53850">
    <property type="entry name" value="Periplasmic binding protein-like II"/>
    <property type="match status" value="1"/>
</dbReference>
<dbReference type="InterPro" id="IPR000847">
    <property type="entry name" value="LysR_HTH_N"/>
</dbReference>
<dbReference type="SUPFAM" id="SSF46785">
    <property type="entry name" value="Winged helix' DNA-binding domain"/>
    <property type="match status" value="1"/>
</dbReference>
<dbReference type="AlphaFoldDB" id="A0A193GEG1"/>
<dbReference type="InterPro" id="IPR050950">
    <property type="entry name" value="HTH-type_LysR_regulators"/>
</dbReference>
<organism evidence="7 8">
    <name type="scientific">Bordetella flabilis</name>
    <dbReference type="NCBI Taxonomy" id="463014"/>
    <lineage>
        <taxon>Bacteria</taxon>
        <taxon>Pseudomonadati</taxon>
        <taxon>Pseudomonadota</taxon>
        <taxon>Betaproteobacteria</taxon>
        <taxon>Burkholderiales</taxon>
        <taxon>Alcaligenaceae</taxon>
        <taxon>Bordetella</taxon>
    </lineage>
</organism>
<comment type="similarity">
    <text evidence="1">Belongs to the LysR transcriptional regulatory family.</text>
</comment>
<dbReference type="Proteomes" id="UP000091926">
    <property type="component" value="Chromosome"/>
</dbReference>
<gene>
    <name evidence="7" type="ORF">BAU07_12695</name>
</gene>
<dbReference type="Pfam" id="PF03466">
    <property type="entry name" value="LysR_substrate"/>
    <property type="match status" value="1"/>
</dbReference>
<evidence type="ECO:0000256" key="1">
    <source>
        <dbReference type="ARBA" id="ARBA00009437"/>
    </source>
</evidence>
<dbReference type="GO" id="GO:0003677">
    <property type="term" value="F:DNA binding"/>
    <property type="evidence" value="ECO:0007669"/>
    <property type="project" value="UniProtKB-KW"/>
</dbReference>
<dbReference type="RefSeq" id="WP_066658162.1">
    <property type="nucleotide sequence ID" value="NZ_CBCSCL010000001.1"/>
</dbReference>